<reference evidence="2" key="1">
    <citation type="submission" date="2014-03" db="EMBL/GenBank/DDBJ databases">
        <authorList>
            <person name="Aksoy S."/>
            <person name="Warren W."/>
            <person name="Wilson R.K."/>
        </authorList>
    </citation>
    <scope>NUCLEOTIDE SEQUENCE [LARGE SCALE GENOMIC DNA]</scope>
    <source>
        <strain evidence="2">IAEA</strain>
    </source>
</reference>
<proteinExistence type="predicted"/>
<dbReference type="GO" id="GO:0008017">
    <property type="term" value="F:microtubule binding"/>
    <property type="evidence" value="ECO:0007669"/>
    <property type="project" value="InterPro"/>
</dbReference>
<dbReference type="VEuPathDB" id="VectorBase:GPAI006511"/>
<name>A0A1A9Z7Y1_GLOPL</name>
<organism evidence="1 2">
    <name type="scientific">Glossina pallidipes</name>
    <name type="common">Tsetse fly</name>
    <dbReference type="NCBI Taxonomy" id="7398"/>
    <lineage>
        <taxon>Eukaryota</taxon>
        <taxon>Metazoa</taxon>
        <taxon>Ecdysozoa</taxon>
        <taxon>Arthropoda</taxon>
        <taxon>Hexapoda</taxon>
        <taxon>Insecta</taxon>
        <taxon>Pterygota</taxon>
        <taxon>Neoptera</taxon>
        <taxon>Endopterygota</taxon>
        <taxon>Diptera</taxon>
        <taxon>Brachycera</taxon>
        <taxon>Muscomorpha</taxon>
        <taxon>Hippoboscoidea</taxon>
        <taxon>Glossinidae</taxon>
        <taxon>Glossina</taxon>
    </lineage>
</organism>
<dbReference type="EnsemblMetazoa" id="GPAI006511-RA">
    <property type="protein sequence ID" value="GPAI006511-PA"/>
    <property type="gene ID" value="GPAI006511"/>
</dbReference>
<evidence type="ECO:0000313" key="1">
    <source>
        <dbReference type="EnsemblMetazoa" id="GPAI006511-PA"/>
    </source>
</evidence>
<sequence length="230" mass="25767">MNSKMFLCNEDYTRFITKAAPQLRASRNPKSSFNMLLNVQASFKKINVDKIIPNDELVTGDFRDNFEFLQWFKKFFDANYDGKDYDASAPREGAQMVYGTAHAKASPSSDAAATAIQQKFPSITTTLTAHSTISSSVALGSVTKEPQTAISTVKKSNVNPTTATNQLRLCLGCKKTPFYRTIVTNRNRIHLGAESSTVFDTIVISYFESASSPYRITLIIDRLFKYNMEY</sequence>
<dbReference type="PANTHER" id="PTHR10623">
    <property type="entry name" value="MICROTUBULE-ASSOCIATED PROTEIN RP/EB FAMILY MEMBER"/>
    <property type="match status" value="1"/>
</dbReference>
<dbReference type="AlphaFoldDB" id="A0A1A9Z7Y1"/>
<accession>A0A1A9Z7Y1</accession>
<protein>
    <recommendedName>
        <fullName evidence="3">Calponin-homology (CH) domain-containing protein</fullName>
    </recommendedName>
</protein>
<evidence type="ECO:0000313" key="2">
    <source>
        <dbReference type="Proteomes" id="UP000092445"/>
    </source>
</evidence>
<dbReference type="Gene3D" id="1.10.418.10">
    <property type="entry name" value="Calponin-like domain"/>
    <property type="match status" value="1"/>
</dbReference>
<reference evidence="1" key="2">
    <citation type="submission" date="2020-05" db="UniProtKB">
        <authorList>
            <consortium name="EnsemblMetazoa"/>
        </authorList>
    </citation>
    <scope>IDENTIFICATION</scope>
    <source>
        <strain evidence="1">IAEA</strain>
    </source>
</reference>
<keyword evidence="2" id="KW-1185">Reference proteome</keyword>
<dbReference type="Proteomes" id="UP000092445">
    <property type="component" value="Unassembled WGS sequence"/>
</dbReference>
<dbReference type="SUPFAM" id="SSF47576">
    <property type="entry name" value="Calponin-homology domain, CH-domain"/>
    <property type="match status" value="1"/>
</dbReference>
<evidence type="ECO:0008006" key="3">
    <source>
        <dbReference type="Google" id="ProtNLM"/>
    </source>
</evidence>
<dbReference type="InterPro" id="IPR027328">
    <property type="entry name" value="MAPRE"/>
</dbReference>
<dbReference type="STRING" id="7398.A0A1A9Z7Y1"/>
<dbReference type="InterPro" id="IPR036872">
    <property type="entry name" value="CH_dom_sf"/>
</dbReference>